<reference evidence="2" key="3">
    <citation type="submission" date="2025-09" db="UniProtKB">
        <authorList>
            <consortium name="Ensembl"/>
        </authorList>
    </citation>
    <scope>IDENTIFICATION</scope>
</reference>
<feature type="region of interest" description="Disordered" evidence="1">
    <location>
        <begin position="596"/>
        <end position="674"/>
    </location>
</feature>
<dbReference type="AlphaFoldDB" id="A0A672FIG3"/>
<dbReference type="OrthoDB" id="5877502at2759"/>
<dbReference type="Ensembl" id="ENSSFAT00005006622.1">
    <property type="protein sequence ID" value="ENSSFAP00005006298.1"/>
    <property type="gene ID" value="ENSSFAG00005003831.1"/>
</dbReference>
<feature type="compositionally biased region" description="Polar residues" evidence="1">
    <location>
        <begin position="553"/>
        <end position="564"/>
    </location>
</feature>
<accession>A0A672FIG3</accession>
<evidence type="ECO:0000256" key="1">
    <source>
        <dbReference type="SAM" id="MobiDB-lite"/>
    </source>
</evidence>
<keyword evidence="3" id="KW-1185">Reference proteome</keyword>
<feature type="region of interest" description="Disordered" evidence="1">
    <location>
        <begin position="718"/>
        <end position="740"/>
    </location>
</feature>
<dbReference type="InParanoid" id="A0A672FIG3"/>
<feature type="region of interest" description="Disordered" evidence="1">
    <location>
        <begin position="161"/>
        <end position="184"/>
    </location>
</feature>
<dbReference type="Proteomes" id="UP000472267">
    <property type="component" value="Chromosome 22"/>
</dbReference>
<protein>
    <submittedName>
        <fullName evidence="2">Uncharacterized LOC115409177</fullName>
    </submittedName>
</protein>
<evidence type="ECO:0000313" key="3">
    <source>
        <dbReference type="Proteomes" id="UP000472267"/>
    </source>
</evidence>
<dbReference type="FunCoup" id="A0A672FIG3">
    <property type="interactions" value="109"/>
</dbReference>
<feature type="compositionally biased region" description="Basic and acidic residues" evidence="1">
    <location>
        <begin position="639"/>
        <end position="655"/>
    </location>
</feature>
<reference evidence="2" key="1">
    <citation type="submission" date="2019-06" db="EMBL/GenBank/DDBJ databases">
        <authorList>
            <consortium name="Wellcome Sanger Institute Data Sharing"/>
        </authorList>
    </citation>
    <scope>NUCLEOTIDE SEQUENCE [LARGE SCALE GENOMIC DNA]</scope>
</reference>
<proteinExistence type="predicted"/>
<feature type="region of interest" description="Disordered" evidence="1">
    <location>
        <begin position="443"/>
        <end position="566"/>
    </location>
</feature>
<organism evidence="2 3">
    <name type="scientific">Salarias fasciatus</name>
    <name type="common">Jewelled blenny</name>
    <name type="synonym">Blennius fasciatus</name>
    <dbReference type="NCBI Taxonomy" id="181472"/>
    <lineage>
        <taxon>Eukaryota</taxon>
        <taxon>Metazoa</taxon>
        <taxon>Chordata</taxon>
        <taxon>Craniata</taxon>
        <taxon>Vertebrata</taxon>
        <taxon>Euteleostomi</taxon>
        <taxon>Actinopterygii</taxon>
        <taxon>Neopterygii</taxon>
        <taxon>Teleostei</taxon>
        <taxon>Neoteleostei</taxon>
        <taxon>Acanthomorphata</taxon>
        <taxon>Ovalentaria</taxon>
        <taxon>Blenniimorphae</taxon>
        <taxon>Blenniiformes</taxon>
        <taxon>Blennioidei</taxon>
        <taxon>Blenniidae</taxon>
        <taxon>Salariinae</taxon>
        <taxon>Salarias</taxon>
    </lineage>
</organism>
<evidence type="ECO:0000313" key="2">
    <source>
        <dbReference type="Ensembl" id="ENSSFAP00005006298.1"/>
    </source>
</evidence>
<feature type="compositionally biased region" description="Low complexity" evidence="1">
    <location>
        <begin position="656"/>
        <end position="666"/>
    </location>
</feature>
<dbReference type="OMA" id="HGEPRHS"/>
<reference evidence="2" key="2">
    <citation type="submission" date="2025-08" db="UniProtKB">
        <authorList>
            <consortium name="Ensembl"/>
        </authorList>
    </citation>
    <scope>IDENTIFICATION</scope>
</reference>
<gene>
    <name evidence="2" type="primary">si:ch211-13c6.2</name>
</gene>
<feature type="compositionally biased region" description="Polar residues" evidence="1">
    <location>
        <begin position="169"/>
        <end position="180"/>
    </location>
</feature>
<sequence length="754" mass="86531">MDHLETPYDQDVEFIECKICEKSIRGEALYKIHLTTPGHLKKEDALLAQGALSGRPHIPKFRNISQYLDYLELDEPIIGLSHLKEILSDGSQSGPKYFCNLCSMAAFLPDMVHHLIGRKHRQKYVEGFRPDLVTWDTQSIVTQGGKIIRAKAEIIERQDGRGTPVSLPKTGNQGNFNNPRAPQRKMQNRNRMIEQQGQVASFVTELKTYRNQYSNQKNYPTEPQNRPEIQPEDPNMQRGRWHQWEDAASYSPVEAEPQRNQMYRDNFTGPDHLAQREFGQDPLGRATFEPGDRARMHDFRENTPRGQAQLGEYSPEKGTPYATSYPERGDEFYSEERSGERILSLNYNPAGEQQYRSREPGRNDMYGAGRQEFSEPEAKRSTFSPAVNNEQAAHSFSLVRDYHHKSRPAHKEETTLDYTLPDRAGASAEQLDVAQALSDIPEPFRRFLSGGTAESQGKRKRKSRFSDATPEELEETKAMFDTNDGPARPQFGGEAGAPPRRETSRMQYSDSFDANDEQRRPQFGGEASAPPRRETSRMQYSDSYKESEGLQYPESNQTGGSNSDDFFDVLKNIEIDNEEQANFLKSKLCGLLREFKSKKKEQETQNSQNRPGSFRNYEESKLEPQLPRHSLYERTPIQDTDRREAAPRDRLEHRPGQQPQGYSYPPQAEPRLSARERYEAMFETKHGHQLDEPPYYPERFQEPLRSHDYQPAVTQFYDSLPPMERGSGMNRGPRHSSSLDKIASTLLELVAKKS</sequence>
<name>A0A672FIG3_SALFA</name>